<gene>
    <name evidence="1" type="ORF">OOW_P131scaffold01013g1</name>
</gene>
<proteinExistence type="predicted"/>
<reference evidence="1" key="1">
    <citation type="journal article" date="2012" name="PLoS Genet.">
        <title>Comparative analysis of the genomes of two field isolates of the rice blast fungus Magnaporthe oryzae.</title>
        <authorList>
            <person name="Xue M."/>
            <person name="Yang J."/>
            <person name="Li Z."/>
            <person name="Hu S."/>
            <person name="Yao N."/>
            <person name="Dean R.A."/>
            <person name="Zhao W."/>
            <person name="Shen M."/>
            <person name="Zhang H."/>
            <person name="Li C."/>
            <person name="Liu L."/>
            <person name="Cao L."/>
            <person name="Xu X."/>
            <person name="Xing Y."/>
            <person name="Hsiang T."/>
            <person name="Zhang Z."/>
            <person name="Xu J.R."/>
            <person name="Peng Y.L."/>
        </authorList>
    </citation>
    <scope>NUCLEOTIDE SEQUENCE [LARGE SCALE GENOMIC DNA]</scope>
    <source>
        <strain evidence="1">P131</strain>
    </source>
</reference>
<protein>
    <submittedName>
        <fullName evidence="1">Uncharacterized protein</fullName>
    </submittedName>
</protein>
<dbReference type="EMBL" id="JH794467">
    <property type="protein sequence ID" value="ELQ63072.1"/>
    <property type="molecule type" value="Genomic_DNA"/>
</dbReference>
<name>L7J4G2_PYRO1</name>
<organism>
    <name type="scientific">Pyricularia oryzae (strain P131)</name>
    <name type="common">Rice blast fungus</name>
    <name type="synonym">Magnaporthe oryzae</name>
    <dbReference type="NCBI Taxonomy" id="1143193"/>
    <lineage>
        <taxon>Eukaryota</taxon>
        <taxon>Fungi</taxon>
        <taxon>Dikarya</taxon>
        <taxon>Ascomycota</taxon>
        <taxon>Pezizomycotina</taxon>
        <taxon>Sordariomycetes</taxon>
        <taxon>Sordariomycetidae</taxon>
        <taxon>Magnaporthales</taxon>
        <taxon>Pyriculariaceae</taxon>
        <taxon>Pyricularia</taxon>
    </lineage>
</organism>
<accession>L7J4G2</accession>
<sequence length="412" mass="46810">MAKIYRPARLGSTTTRPHAATGTKSTYFMQLYYETVVSVRKAQAAGKITPKQRLRERFQEELEGWTSYQFDQISREICKAYVDLLEEVCGLTQGRRINDKLVRFPQDKKEQTGEGQRATTTTPQVVFQSVEYNGYQSPPAEPQRAQNIFYPVPDPGITYAHEPGRSTTAMPGNRLTREVQTYPQIAPERDGNATYAHRATSQGPEVPKYELPPVRPVPSELINPIVADRFIKTWKQADNYTGRPYDMWRCVVIIDPVLVNVKTRSFARGILDLKNAHSEFLDTGYAATNKSRMHLNFGMNNGSKRLCGNLLRDSIIEAHIFQNRHFFQVHSGVFVFASHIHDNGCSAETGVGNRLAHPLVWRNGIYNKSMEESRPPVMCRNQNLSSLSVRQQSTKTMSQLTPMLLRPLPKTF</sequence>
<evidence type="ECO:0000313" key="1">
    <source>
        <dbReference type="EMBL" id="ELQ63072.1"/>
    </source>
</evidence>
<dbReference type="AlphaFoldDB" id="L7J4G2"/>